<reference evidence="1" key="1">
    <citation type="submission" date="2023-10" db="EMBL/GenBank/DDBJ databases">
        <authorList>
            <person name="Rodriguez Cubillos JULIANA M."/>
            <person name="De Vega J."/>
        </authorList>
    </citation>
    <scope>NUCLEOTIDE SEQUENCE</scope>
</reference>
<comment type="caution">
    <text evidence="1">The sequence shown here is derived from an EMBL/GenBank/DDBJ whole genome shotgun (WGS) entry which is preliminary data.</text>
</comment>
<name>A0ACB0KUX5_TRIPR</name>
<dbReference type="EMBL" id="CASHSV030000311">
    <property type="protein sequence ID" value="CAJ2660853.1"/>
    <property type="molecule type" value="Genomic_DNA"/>
</dbReference>
<protein>
    <submittedName>
        <fullName evidence="1">Uncharacterized protein</fullName>
    </submittedName>
</protein>
<sequence length="74" mass="8617">MNLEREDFDLCSIDDEKSGCGLWALLQKEERGCRCCLKIHGSEKSVELKDLIEKNFCYGVEEAKHKQLICNIFY</sequence>
<evidence type="ECO:0000313" key="2">
    <source>
        <dbReference type="Proteomes" id="UP001177021"/>
    </source>
</evidence>
<evidence type="ECO:0000313" key="1">
    <source>
        <dbReference type="EMBL" id="CAJ2660853.1"/>
    </source>
</evidence>
<gene>
    <name evidence="1" type="ORF">MILVUS5_LOCUS26709</name>
</gene>
<accession>A0ACB0KUX5</accession>
<proteinExistence type="predicted"/>
<organism evidence="1 2">
    <name type="scientific">Trifolium pratense</name>
    <name type="common">Red clover</name>
    <dbReference type="NCBI Taxonomy" id="57577"/>
    <lineage>
        <taxon>Eukaryota</taxon>
        <taxon>Viridiplantae</taxon>
        <taxon>Streptophyta</taxon>
        <taxon>Embryophyta</taxon>
        <taxon>Tracheophyta</taxon>
        <taxon>Spermatophyta</taxon>
        <taxon>Magnoliopsida</taxon>
        <taxon>eudicotyledons</taxon>
        <taxon>Gunneridae</taxon>
        <taxon>Pentapetalae</taxon>
        <taxon>rosids</taxon>
        <taxon>fabids</taxon>
        <taxon>Fabales</taxon>
        <taxon>Fabaceae</taxon>
        <taxon>Papilionoideae</taxon>
        <taxon>50 kb inversion clade</taxon>
        <taxon>NPAAA clade</taxon>
        <taxon>Hologalegina</taxon>
        <taxon>IRL clade</taxon>
        <taxon>Trifolieae</taxon>
        <taxon>Trifolium</taxon>
    </lineage>
</organism>
<dbReference type="Proteomes" id="UP001177021">
    <property type="component" value="Unassembled WGS sequence"/>
</dbReference>
<keyword evidence="2" id="KW-1185">Reference proteome</keyword>